<evidence type="ECO:0000256" key="1">
    <source>
        <dbReference type="SAM" id="MobiDB-lite"/>
    </source>
</evidence>
<feature type="domain" description="Nitroreductase" evidence="2">
    <location>
        <begin position="365"/>
        <end position="531"/>
    </location>
</feature>
<dbReference type="NCBIfam" id="TIGR03605">
    <property type="entry name" value="antibiot_sagB"/>
    <property type="match status" value="1"/>
</dbReference>
<dbReference type="PANTHER" id="PTHR43745:SF2">
    <property type="entry name" value="NITROREDUCTASE MJ1384-RELATED"/>
    <property type="match status" value="1"/>
</dbReference>
<dbReference type="RefSeq" id="WP_343885561.1">
    <property type="nucleotide sequence ID" value="NZ_BAAABM010000037.1"/>
</dbReference>
<dbReference type="PANTHER" id="PTHR43745">
    <property type="entry name" value="NITROREDUCTASE MJ1384-RELATED"/>
    <property type="match status" value="1"/>
</dbReference>
<dbReference type="InterPro" id="IPR052544">
    <property type="entry name" value="Bacteriocin_Proc_Enz"/>
</dbReference>
<organism evidence="3 4">
    <name type="scientific">Actinoallomurus spadix</name>
    <dbReference type="NCBI Taxonomy" id="79912"/>
    <lineage>
        <taxon>Bacteria</taxon>
        <taxon>Bacillati</taxon>
        <taxon>Actinomycetota</taxon>
        <taxon>Actinomycetes</taxon>
        <taxon>Streptosporangiales</taxon>
        <taxon>Thermomonosporaceae</taxon>
        <taxon>Actinoallomurus</taxon>
    </lineage>
</organism>
<evidence type="ECO:0000259" key="2">
    <source>
        <dbReference type="Pfam" id="PF00881"/>
    </source>
</evidence>
<dbReference type="CDD" id="cd02142">
    <property type="entry name" value="McbC_SagB-like_oxidoreductase"/>
    <property type="match status" value="1"/>
</dbReference>
<keyword evidence="4" id="KW-1185">Reference proteome</keyword>
<dbReference type="InterPro" id="IPR029479">
    <property type="entry name" value="Nitroreductase"/>
</dbReference>
<dbReference type="InterPro" id="IPR000415">
    <property type="entry name" value="Nitroreductase-like"/>
</dbReference>
<feature type="domain" description="Nitroreductase" evidence="2">
    <location>
        <begin position="88"/>
        <end position="244"/>
    </location>
</feature>
<proteinExistence type="predicted"/>
<comment type="caution">
    <text evidence="3">The sequence shown here is derived from an EMBL/GenBank/DDBJ whole genome shotgun (WGS) entry which is preliminary data.</text>
</comment>
<dbReference type="Pfam" id="PF00881">
    <property type="entry name" value="Nitroreductase"/>
    <property type="match status" value="2"/>
</dbReference>
<gene>
    <name evidence="3" type="ORF">GCM10010151_39070</name>
</gene>
<dbReference type="SUPFAM" id="SSF55469">
    <property type="entry name" value="FMN-dependent nitroreductase-like"/>
    <property type="match status" value="2"/>
</dbReference>
<protein>
    <submittedName>
        <fullName evidence="3">SagB/ThcOx family dehydrogenase</fullName>
    </submittedName>
</protein>
<reference evidence="3 4" key="1">
    <citation type="journal article" date="2019" name="Int. J. Syst. Evol. Microbiol.">
        <title>The Global Catalogue of Microorganisms (GCM) 10K type strain sequencing project: providing services to taxonomists for standard genome sequencing and annotation.</title>
        <authorList>
            <consortium name="The Broad Institute Genomics Platform"/>
            <consortium name="The Broad Institute Genome Sequencing Center for Infectious Disease"/>
            <person name="Wu L."/>
            <person name="Ma J."/>
        </authorList>
    </citation>
    <scope>NUCLEOTIDE SEQUENCE [LARGE SCALE GENOMIC DNA]</scope>
    <source>
        <strain evidence="3 4">JCM 3146</strain>
    </source>
</reference>
<evidence type="ECO:0000313" key="3">
    <source>
        <dbReference type="EMBL" id="GAA0345681.1"/>
    </source>
</evidence>
<sequence length="556" mass="57977">MSELTRLYHEATGFGSGRPPRPSVPGFVPSDPENRPVPFKRYPEAPIRALPMDLSPGGAPAVAALSGRVPPEREGVDLELLTRLLFLSTGITRWAMVREQSVWFRTAPSAGNRHPLEVYVAAGAVGGLDPGLYHFAPDVFALEELSAGDHRPALADAAAAPEAAAEPLVLILTGVPWRTAWRYGERGWRHVYWDAGTMLANLLTVAEAYGVRARVLLGFADSALCHRLGIDGIAEFPIAVVTVGGPGEPATAGSPGAAGVARSVGSPDVAGVTGVAGSLGVTGAAGGRPPPPHLVANPPARAPLELPLITEVQRVGELVTAGQVAAWRAAAPAGPHTDAVEPPAPVPAPTSTPTRDEPIDALLLRRGSTRRMRPDFVPAELLEWGMAVATRPLPADALPAGTTLLSHRLTVHAVHGVESGLYDWSGGRAEPYRAASEAAVRRLSRYLCRDQALGGDAAFTDYLFADLDQVLGVYGDRGYRVAQLEAGVAAGRLQLAAFALGYGGTGLTFTDDDVAAAFGGRTACMLAVSVGIPAYAARPGGPPGRPAQVRIGLTRR</sequence>
<accession>A0ABN0WST2</accession>
<dbReference type="Gene3D" id="3.40.109.10">
    <property type="entry name" value="NADH Oxidase"/>
    <property type="match status" value="2"/>
</dbReference>
<dbReference type="Proteomes" id="UP001501822">
    <property type="component" value="Unassembled WGS sequence"/>
</dbReference>
<dbReference type="InterPro" id="IPR020051">
    <property type="entry name" value="SagB-type_dehydrogenase"/>
</dbReference>
<dbReference type="EMBL" id="BAAABM010000037">
    <property type="protein sequence ID" value="GAA0345681.1"/>
    <property type="molecule type" value="Genomic_DNA"/>
</dbReference>
<evidence type="ECO:0000313" key="4">
    <source>
        <dbReference type="Proteomes" id="UP001501822"/>
    </source>
</evidence>
<feature type="region of interest" description="Disordered" evidence="1">
    <location>
        <begin position="1"/>
        <end position="36"/>
    </location>
</feature>
<name>A0ABN0WST2_9ACTN</name>
<feature type="region of interest" description="Disordered" evidence="1">
    <location>
        <begin position="333"/>
        <end position="356"/>
    </location>
</feature>